<evidence type="ECO:0000313" key="1">
    <source>
        <dbReference type="EMBL" id="KIM77573.1"/>
    </source>
</evidence>
<proteinExistence type="predicted"/>
<dbReference type="OrthoDB" id="2964347at2759"/>
<organism evidence="1 2">
    <name type="scientific">Piloderma croceum (strain F 1598)</name>
    <dbReference type="NCBI Taxonomy" id="765440"/>
    <lineage>
        <taxon>Eukaryota</taxon>
        <taxon>Fungi</taxon>
        <taxon>Dikarya</taxon>
        <taxon>Basidiomycota</taxon>
        <taxon>Agaricomycotina</taxon>
        <taxon>Agaricomycetes</taxon>
        <taxon>Agaricomycetidae</taxon>
        <taxon>Atheliales</taxon>
        <taxon>Atheliaceae</taxon>
        <taxon>Piloderma</taxon>
    </lineage>
</organism>
<reference evidence="2" key="2">
    <citation type="submission" date="2015-01" db="EMBL/GenBank/DDBJ databases">
        <title>Evolutionary Origins and Diversification of the Mycorrhizal Mutualists.</title>
        <authorList>
            <consortium name="DOE Joint Genome Institute"/>
            <consortium name="Mycorrhizal Genomics Consortium"/>
            <person name="Kohler A."/>
            <person name="Kuo A."/>
            <person name="Nagy L.G."/>
            <person name="Floudas D."/>
            <person name="Copeland A."/>
            <person name="Barry K.W."/>
            <person name="Cichocki N."/>
            <person name="Veneault-Fourrey C."/>
            <person name="LaButti K."/>
            <person name="Lindquist E.A."/>
            <person name="Lipzen A."/>
            <person name="Lundell T."/>
            <person name="Morin E."/>
            <person name="Murat C."/>
            <person name="Riley R."/>
            <person name="Ohm R."/>
            <person name="Sun H."/>
            <person name="Tunlid A."/>
            <person name="Henrissat B."/>
            <person name="Grigoriev I.V."/>
            <person name="Hibbett D.S."/>
            <person name="Martin F."/>
        </authorList>
    </citation>
    <scope>NUCLEOTIDE SEQUENCE [LARGE SCALE GENOMIC DNA]</scope>
    <source>
        <strain evidence="2">F 1598</strain>
    </source>
</reference>
<reference evidence="1 2" key="1">
    <citation type="submission" date="2014-04" db="EMBL/GenBank/DDBJ databases">
        <authorList>
            <consortium name="DOE Joint Genome Institute"/>
            <person name="Kuo A."/>
            <person name="Tarkka M."/>
            <person name="Buscot F."/>
            <person name="Kohler A."/>
            <person name="Nagy L.G."/>
            <person name="Floudas D."/>
            <person name="Copeland A."/>
            <person name="Barry K.W."/>
            <person name="Cichocki N."/>
            <person name="Veneault-Fourrey C."/>
            <person name="LaButti K."/>
            <person name="Lindquist E.A."/>
            <person name="Lipzen A."/>
            <person name="Lundell T."/>
            <person name="Morin E."/>
            <person name="Murat C."/>
            <person name="Sun H."/>
            <person name="Tunlid A."/>
            <person name="Henrissat B."/>
            <person name="Grigoriev I.V."/>
            <person name="Hibbett D.S."/>
            <person name="Martin F."/>
            <person name="Nordberg H.P."/>
            <person name="Cantor M.N."/>
            <person name="Hua S.X."/>
        </authorList>
    </citation>
    <scope>NUCLEOTIDE SEQUENCE [LARGE SCALE GENOMIC DNA]</scope>
    <source>
        <strain evidence="1 2">F 1598</strain>
    </source>
</reference>
<name>A0A0C3AUF9_PILCF</name>
<dbReference type="HOGENOM" id="CLU_152113_0_0_1"/>
<dbReference type="AlphaFoldDB" id="A0A0C3AUF9"/>
<sequence>MVKTYVKGFKIDRKKVADVADMESDRDAEVDAYIRVILSGLNHSGYKFIAAAHEHIPPGQKPDGRTHLALIIVLEEGSDEETLRRQELGCIDESINFARPHVLIGPDVWELWG</sequence>
<protein>
    <submittedName>
        <fullName evidence="1">Uncharacterized protein</fullName>
    </submittedName>
</protein>
<dbReference type="Proteomes" id="UP000054166">
    <property type="component" value="Unassembled WGS sequence"/>
</dbReference>
<accession>A0A0C3AUF9</accession>
<keyword evidence="2" id="KW-1185">Reference proteome</keyword>
<dbReference type="InParanoid" id="A0A0C3AUF9"/>
<gene>
    <name evidence="1" type="ORF">PILCRDRAFT_11992</name>
</gene>
<evidence type="ECO:0000313" key="2">
    <source>
        <dbReference type="Proteomes" id="UP000054166"/>
    </source>
</evidence>
<dbReference type="EMBL" id="KN833024">
    <property type="protein sequence ID" value="KIM77573.1"/>
    <property type="molecule type" value="Genomic_DNA"/>
</dbReference>